<evidence type="ECO:0000313" key="2">
    <source>
        <dbReference type="EMBL" id="KAJ1140030.1"/>
    </source>
</evidence>
<gene>
    <name evidence="2" type="ORF">NDU88_006391</name>
</gene>
<keyword evidence="3" id="KW-1185">Reference proteome</keyword>
<sequence>MRKLPGAAAVARLAAAGGMPKVIWSRQGRRLEKEKERESRPETQQLQPEASGRKEVARDAEAGVSLAVSTWGGGLPNLYTVYIVLRPAGGT</sequence>
<evidence type="ECO:0000313" key="3">
    <source>
        <dbReference type="Proteomes" id="UP001066276"/>
    </source>
</evidence>
<feature type="region of interest" description="Disordered" evidence="1">
    <location>
        <begin position="26"/>
        <end position="59"/>
    </location>
</feature>
<comment type="caution">
    <text evidence="2">The sequence shown here is derived from an EMBL/GenBank/DDBJ whole genome shotgun (WGS) entry which is preliminary data.</text>
</comment>
<feature type="compositionally biased region" description="Basic and acidic residues" evidence="1">
    <location>
        <begin position="29"/>
        <end position="41"/>
    </location>
</feature>
<dbReference type="Proteomes" id="UP001066276">
    <property type="component" value="Chromosome 6"/>
</dbReference>
<dbReference type="EMBL" id="JANPWB010000010">
    <property type="protein sequence ID" value="KAJ1140030.1"/>
    <property type="molecule type" value="Genomic_DNA"/>
</dbReference>
<evidence type="ECO:0000256" key="1">
    <source>
        <dbReference type="SAM" id="MobiDB-lite"/>
    </source>
</evidence>
<proteinExistence type="predicted"/>
<name>A0AAV7QNZ3_PLEWA</name>
<organism evidence="2 3">
    <name type="scientific">Pleurodeles waltl</name>
    <name type="common">Iberian ribbed newt</name>
    <dbReference type="NCBI Taxonomy" id="8319"/>
    <lineage>
        <taxon>Eukaryota</taxon>
        <taxon>Metazoa</taxon>
        <taxon>Chordata</taxon>
        <taxon>Craniata</taxon>
        <taxon>Vertebrata</taxon>
        <taxon>Euteleostomi</taxon>
        <taxon>Amphibia</taxon>
        <taxon>Batrachia</taxon>
        <taxon>Caudata</taxon>
        <taxon>Salamandroidea</taxon>
        <taxon>Salamandridae</taxon>
        <taxon>Pleurodelinae</taxon>
        <taxon>Pleurodeles</taxon>
    </lineage>
</organism>
<accession>A0AAV7QNZ3</accession>
<dbReference type="AlphaFoldDB" id="A0AAV7QNZ3"/>
<protein>
    <submittedName>
        <fullName evidence="2">Uncharacterized protein</fullName>
    </submittedName>
</protein>
<reference evidence="2" key="1">
    <citation type="journal article" date="2022" name="bioRxiv">
        <title>Sequencing and chromosome-scale assembly of the giantPleurodeles waltlgenome.</title>
        <authorList>
            <person name="Brown T."/>
            <person name="Elewa A."/>
            <person name="Iarovenko S."/>
            <person name="Subramanian E."/>
            <person name="Araus A.J."/>
            <person name="Petzold A."/>
            <person name="Susuki M."/>
            <person name="Suzuki K.-i.T."/>
            <person name="Hayashi T."/>
            <person name="Toyoda A."/>
            <person name="Oliveira C."/>
            <person name="Osipova E."/>
            <person name="Leigh N.D."/>
            <person name="Simon A."/>
            <person name="Yun M.H."/>
        </authorList>
    </citation>
    <scope>NUCLEOTIDE SEQUENCE</scope>
    <source>
        <strain evidence="2">20211129_DDA</strain>
        <tissue evidence="2">Liver</tissue>
    </source>
</reference>